<dbReference type="Proteomes" id="UP000016567">
    <property type="component" value="Unassembled WGS sequence"/>
</dbReference>
<proteinExistence type="predicted"/>
<reference evidence="3 4" key="1">
    <citation type="submission" date="2013-09" db="EMBL/GenBank/DDBJ databases">
        <title>Whole genome shotgun sequence of Vibrio azureus NBRC 104587.</title>
        <authorList>
            <person name="Isaki S."/>
            <person name="Hosoyama A."/>
            <person name="Numata M."/>
            <person name="Hashimoto M."/>
            <person name="Hosoyama Y."/>
            <person name="Tsuchikane K."/>
            <person name="Noguchi M."/>
            <person name="Hirakata S."/>
            <person name="Ichikawa N."/>
            <person name="Ohji S."/>
            <person name="Yamazoe A."/>
            <person name="Fujita N."/>
        </authorList>
    </citation>
    <scope>NUCLEOTIDE SEQUENCE [LARGE SCALE GENOMIC DNA]</scope>
    <source>
        <strain evidence="3 4">NBRC 104587</strain>
    </source>
</reference>
<feature type="domain" description="LysM" evidence="2">
    <location>
        <begin position="38"/>
        <end position="86"/>
    </location>
</feature>
<evidence type="ECO:0000313" key="4">
    <source>
        <dbReference type="Proteomes" id="UP000016567"/>
    </source>
</evidence>
<keyword evidence="1" id="KW-0732">Signal</keyword>
<comment type="caution">
    <text evidence="3">The sequence shown here is derived from an EMBL/GenBank/DDBJ whole genome shotgun (WGS) entry which is preliminary data.</text>
</comment>
<keyword evidence="4" id="KW-1185">Reference proteome</keyword>
<feature type="chain" id="PRO_5004639524" description="LysM domain-containing protein" evidence="1">
    <location>
        <begin position="26"/>
        <end position="362"/>
    </location>
</feature>
<dbReference type="PANTHER" id="PTHR34700:SF4">
    <property type="entry name" value="PHAGE-LIKE ELEMENT PBSX PROTEIN XKDP"/>
    <property type="match status" value="1"/>
</dbReference>
<dbReference type="InterPro" id="IPR052196">
    <property type="entry name" value="Bact_Kbp"/>
</dbReference>
<accession>U3CC96</accession>
<dbReference type="eggNOG" id="COG1652">
    <property type="taxonomic scope" value="Bacteria"/>
</dbReference>
<feature type="signal peptide" evidence="1">
    <location>
        <begin position="1"/>
        <end position="25"/>
    </location>
</feature>
<dbReference type="PROSITE" id="PS51782">
    <property type="entry name" value="LYSM"/>
    <property type="match status" value="1"/>
</dbReference>
<sequence length="362" mass="40315">MNLIFCRMCCLFLVLWGGAHSRAHAQVNTLTVKESAPQIYTVVKGDTLWDIAQFYLDSPWLWPELWRLNPAVDNPHWIYPGDTLLLQWVDGQPTLSLKPTKKLTPKMRLKNKEALSSVRESAIQSYWSSNRLLENKRLLQAAKVLGNRHGHQYSTRQNTLYISGQHTQAKWGIYRPIAVYSRDKTKDKVTAVRLIAKAKLIESGHEFSGLTLTSQRQEVTLDDVALPLVESELTPSVLTFPFSPAPKGLSAQVLGNMTGTALSAADNIVVLNKGTLDELHQGNVLELREAAVRGFSLGTSFDKPSEKSAEKVTLPPISVGELVVIRSYRHFSLAIIARSTKPIITGAFVVSPLNKRLSIHES</sequence>
<dbReference type="SUPFAM" id="SSF54106">
    <property type="entry name" value="LysM domain"/>
    <property type="match status" value="1"/>
</dbReference>
<dbReference type="EMBL" id="BATL01000034">
    <property type="protein sequence ID" value="GAD75983.1"/>
    <property type="molecule type" value="Genomic_DNA"/>
</dbReference>
<dbReference type="InterPro" id="IPR036779">
    <property type="entry name" value="LysM_dom_sf"/>
</dbReference>
<dbReference type="PANTHER" id="PTHR34700">
    <property type="entry name" value="POTASSIUM BINDING PROTEIN KBP"/>
    <property type="match status" value="1"/>
</dbReference>
<organism evidence="3 4">
    <name type="scientific">Vibrio azureus NBRC 104587</name>
    <dbReference type="NCBI Taxonomy" id="1219077"/>
    <lineage>
        <taxon>Bacteria</taxon>
        <taxon>Pseudomonadati</taxon>
        <taxon>Pseudomonadota</taxon>
        <taxon>Gammaproteobacteria</taxon>
        <taxon>Vibrionales</taxon>
        <taxon>Vibrionaceae</taxon>
        <taxon>Vibrio</taxon>
    </lineage>
</organism>
<name>U3CC96_9VIBR</name>
<dbReference type="AlphaFoldDB" id="U3CC96"/>
<dbReference type="Pfam" id="PF01476">
    <property type="entry name" value="LysM"/>
    <property type="match status" value="1"/>
</dbReference>
<gene>
    <name evidence="3" type="ORF">VAZ01S_034_00620</name>
</gene>
<protein>
    <recommendedName>
        <fullName evidence="2">LysM domain-containing protein</fullName>
    </recommendedName>
</protein>
<evidence type="ECO:0000313" key="3">
    <source>
        <dbReference type="EMBL" id="GAD75983.1"/>
    </source>
</evidence>
<dbReference type="CDD" id="cd00118">
    <property type="entry name" value="LysM"/>
    <property type="match status" value="1"/>
</dbReference>
<dbReference type="Gene3D" id="3.10.350.10">
    <property type="entry name" value="LysM domain"/>
    <property type="match status" value="1"/>
</dbReference>
<dbReference type="STRING" id="1219077.VAZ01S_034_00620"/>
<dbReference type="RefSeq" id="WP_021709735.1">
    <property type="nucleotide sequence ID" value="NZ_BAOB01000150.1"/>
</dbReference>
<evidence type="ECO:0000256" key="1">
    <source>
        <dbReference type="SAM" id="SignalP"/>
    </source>
</evidence>
<dbReference type="InterPro" id="IPR018392">
    <property type="entry name" value="LysM"/>
</dbReference>
<evidence type="ECO:0000259" key="2">
    <source>
        <dbReference type="PROSITE" id="PS51782"/>
    </source>
</evidence>